<dbReference type="SFLD" id="SFLDG01018">
    <property type="entry name" value="Squalene/Phytoene_Synthase_Lik"/>
    <property type="match status" value="1"/>
</dbReference>
<keyword evidence="3" id="KW-1185">Reference proteome</keyword>
<sequence>MLPDQYCQHKAAGSGSSFYGSFRFLPPVRRKAITALYAFCREVDDIVDDRSLDTESARRKLAGWRREIADMYAGHPDHLITQALMPHLQAFSIEESQLGAIVDGMEMDLDRKRYASFGELEKYCWHVAGVVGILAAKIFGVTQADTLEYAEKLGLAFQLTNIIRDVGEDIGMGRIYLPQDELERFGVTEDDLFKRRYTGAFRKLMQFQAARAQGLYEEAFSLLPEADREAQKPGVMMATIYRELLGEIERCDFPVLTERVSLTKSRKLWLAWKTWLNG</sequence>
<dbReference type="Gene3D" id="1.10.600.10">
    <property type="entry name" value="Farnesyl Diphosphate Synthase"/>
    <property type="match status" value="1"/>
</dbReference>
<gene>
    <name evidence="2" type="ORF">OFAG_00665</name>
</gene>
<reference evidence="2" key="1">
    <citation type="submission" date="2011-10" db="EMBL/GenBank/DDBJ databases">
        <title>The Genome Sequence of Oxalobacter formigenes HOxBLS.</title>
        <authorList>
            <consortium name="The Broad Institute Genome Sequencing Platform"/>
            <person name="Earl A."/>
            <person name="Ward D."/>
            <person name="Feldgarden M."/>
            <person name="Gevers D."/>
            <person name="Allison M.J."/>
            <person name="Humphrey S."/>
            <person name="Young S.K."/>
            <person name="Zeng Q."/>
            <person name="Gargeya S."/>
            <person name="Fitzgerald M."/>
            <person name="Haas B."/>
            <person name="Abouelleil A."/>
            <person name="Alvarado L."/>
            <person name="Arachchi H.M."/>
            <person name="Berlin A."/>
            <person name="Brown A."/>
            <person name="Chapman S.B."/>
            <person name="Chen Z."/>
            <person name="Dunbar C."/>
            <person name="Freedman E."/>
            <person name="Gearin G."/>
            <person name="Goldberg J."/>
            <person name="Griggs A."/>
            <person name="Gujja S."/>
            <person name="Heiman D."/>
            <person name="Howarth C."/>
            <person name="Larson L."/>
            <person name="Lui A."/>
            <person name="MacDonald P.J.P."/>
            <person name="Montmayeur A."/>
            <person name="Murphy C."/>
            <person name="Neiman D."/>
            <person name="Pearson M."/>
            <person name="Priest M."/>
            <person name="Roberts A."/>
            <person name="Saif S."/>
            <person name="Shea T."/>
            <person name="Shenoy N."/>
            <person name="Sisk P."/>
            <person name="Stolte C."/>
            <person name="Sykes S."/>
            <person name="Wortman J."/>
            <person name="Nusbaum C."/>
            <person name="Birren B."/>
        </authorList>
    </citation>
    <scope>NUCLEOTIDE SEQUENCE [LARGE SCALE GENOMIC DNA]</scope>
    <source>
        <strain evidence="2">HOxBLS</strain>
    </source>
</reference>
<dbReference type="eggNOG" id="COG1562">
    <property type="taxonomic scope" value="Bacteria"/>
</dbReference>
<proteinExistence type="predicted"/>
<dbReference type="SFLD" id="SFLDS00005">
    <property type="entry name" value="Isoprenoid_Synthase_Type_I"/>
    <property type="match status" value="1"/>
</dbReference>
<comment type="caution">
    <text evidence="2">The sequence shown here is derived from an EMBL/GenBank/DDBJ whole genome shotgun (WGS) entry which is preliminary data.</text>
</comment>
<dbReference type="EMBL" id="ACDP02000023">
    <property type="protein sequence ID" value="EEO27512.1"/>
    <property type="molecule type" value="Genomic_DNA"/>
</dbReference>
<organism evidence="2 3">
    <name type="scientific">Oxalobacter paraformigenes</name>
    <dbReference type="NCBI Taxonomy" id="556268"/>
    <lineage>
        <taxon>Bacteria</taxon>
        <taxon>Pseudomonadati</taxon>
        <taxon>Pseudomonadota</taxon>
        <taxon>Betaproteobacteria</taxon>
        <taxon>Burkholderiales</taxon>
        <taxon>Oxalobacteraceae</taxon>
        <taxon>Oxalobacter</taxon>
    </lineage>
</organism>
<dbReference type="RefSeq" id="WP_005876565.1">
    <property type="nucleotide sequence ID" value="NZ_CABMNL010000001.1"/>
</dbReference>
<dbReference type="InterPro" id="IPR008949">
    <property type="entry name" value="Isoprenoid_synthase_dom_sf"/>
</dbReference>
<dbReference type="HOGENOM" id="CLU_037269_1_1_4"/>
<dbReference type="AlphaFoldDB" id="C3X2S6"/>
<protein>
    <submittedName>
        <fullName evidence="2">Squalene synthase HpnD</fullName>
    </submittedName>
</protein>
<dbReference type="GO" id="GO:0051996">
    <property type="term" value="F:squalene synthase [NAD(P)H] activity"/>
    <property type="evidence" value="ECO:0007669"/>
    <property type="project" value="InterPro"/>
</dbReference>
<dbReference type="GO" id="GO:0016117">
    <property type="term" value="P:carotenoid biosynthetic process"/>
    <property type="evidence" value="ECO:0007669"/>
    <property type="project" value="InterPro"/>
</dbReference>
<evidence type="ECO:0000256" key="1">
    <source>
        <dbReference type="ARBA" id="ARBA00022679"/>
    </source>
</evidence>
<dbReference type="InterPro" id="IPR033904">
    <property type="entry name" value="Trans_IPPS_HH"/>
</dbReference>
<accession>C3X2S6</accession>
<evidence type="ECO:0000313" key="3">
    <source>
        <dbReference type="Proteomes" id="UP000003973"/>
    </source>
</evidence>
<dbReference type="NCBIfam" id="TIGR03465">
    <property type="entry name" value="HpnD"/>
    <property type="match status" value="1"/>
</dbReference>
<dbReference type="PANTHER" id="PTHR31480">
    <property type="entry name" value="BIFUNCTIONAL LYCOPENE CYCLASE/PHYTOENE SYNTHASE"/>
    <property type="match status" value="1"/>
</dbReference>
<keyword evidence="1" id="KW-0808">Transferase</keyword>
<dbReference type="Pfam" id="PF00494">
    <property type="entry name" value="SQS_PSY"/>
    <property type="match status" value="1"/>
</dbReference>
<name>C3X2S6_9BURK</name>
<dbReference type="PROSITE" id="PS01045">
    <property type="entry name" value="SQUALEN_PHYTOEN_SYN_2"/>
    <property type="match status" value="1"/>
</dbReference>
<dbReference type="Proteomes" id="UP000003973">
    <property type="component" value="Unassembled WGS sequence"/>
</dbReference>
<evidence type="ECO:0000313" key="2">
    <source>
        <dbReference type="EMBL" id="EEO27512.1"/>
    </source>
</evidence>
<dbReference type="CDD" id="cd00683">
    <property type="entry name" value="Trans_IPPS_HH"/>
    <property type="match status" value="1"/>
</dbReference>
<dbReference type="GO" id="GO:0004311">
    <property type="term" value="F:geranylgeranyl diphosphate synthase activity"/>
    <property type="evidence" value="ECO:0007669"/>
    <property type="project" value="InterPro"/>
</dbReference>
<dbReference type="SUPFAM" id="SSF48576">
    <property type="entry name" value="Terpenoid synthases"/>
    <property type="match status" value="1"/>
</dbReference>
<dbReference type="InterPro" id="IPR044843">
    <property type="entry name" value="Trans_IPPS_bact-type"/>
</dbReference>
<dbReference type="InterPro" id="IPR017828">
    <property type="entry name" value="SQ_synth_HpnD-like"/>
</dbReference>
<dbReference type="InterPro" id="IPR019845">
    <property type="entry name" value="Squalene/phytoene_synthase_CS"/>
</dbReference>
<dbReference type="InterPro" id="IPR002060">
    <property type="entry name" value="Squ/phyt_synthse"/>
</dbReference>
<dbReference type="SFLD" id="SFLDG01212">
    <property type="entry name" value="Phytoene_synthase_like"/>
    <property type="match status" value="1"/>
</dbReference>